<name>A0AA86NR49_9EUKA</name>
<organism evidence="1">
    <name type="scientific">Hexamita inflata</name>
    <dbReference type="NCBI Taxonomy" id="28002"/>
    <lineage>
        <taxon>Eukaryota</taxon>
        <taxon>Metamonada</taxon>
        <taxon>Diplomonadida</taxon>
        <taxon>Hexamitidae</taxon>
        <taxon>Hexamitinae</taxon>
        <taxon>Hexamita</taxon>
    </lineage>
</organism>
<evidence type="ECO:0000313" key="1">
    <source>
        <dbReference type="EMBL" id="CAI9923853.1"/>
    </source>
</evidence>
<accession>A0AA86NR49</accession>
<dbReference type="EMBL" id="CATOUU010000295">
    <property type="protein sequence ID" value="CAI9923853.1"/>
    <property type="molecule type" value="Genomic_DNA"/>
</dbReference>
<dbReference type="EMBL" id="CAXDID020000159">
    <property type="protein sequence ID" value="CAL6044193.1"/>
    <property type="molecule type" value="Genomic_DNA"/>
</dbReference>
<evidence type="ECO:0000313" key="2">
    <source>
        <dbReference type="EMBL" id="CAL6044193.1"/>
    </source>
</evidence>
<reference evidence="2 3" key="2">
    <citation type="submission" date="2024-07" db="EMBL/GenBank/DDBJ databases">
        <authorList>
            <person name="Akdeniz Z."/>
        </authorList>
    </citation>
    <scope>NUCLEOTIDE SEQUENCE [LARGE SCALE GENOMIC DNA]</scope>
</reference>
<reference evidence="1" key="1">
    <citation type="submission" date="2023-06" db="EMBL/GenBank/DDBJ databases">
        <authorList>
            <person name="Kurt Z."/>
        </authorList>
    </citation>
    <scope>NUCLEOTIDE SEQUENCE</scope>
</reference>
<comment type="caution">
    <text evidence="1">The sequence shown here is derived from an EMBL/GenBank/DDBJ whole genome shotgun (WGS) entry which is preliminary data.</text>
</comment>
<sequence>MALAVGKWDKYQKRFQVDFEKLEYISLFRLLRPMYFWKKAKLLEDFGRRAGQQESTMIDEYISTMAAGSLRNGTHLSFHWTLSSSSSGSHLFPRARIHVHQSDQCDFTLNCLYFV</sequence>
<keyword evidence="3" id="KW-1185">Reference proteome</keyword>
<gene>
    <name evidence="1" type="ORF">HINF_LOCUS11498</name>
    <name evidence="2" type="ORF">HINF_LOCUS40442</name>
</gene>
<protein>
    <submittedName>
        <fullName evidence="2">Hypothetical_protein</fullName>
    </submittedName>
</protein>
<proteinExistence type="predicted"/>
<dbReference type="Proteomes" id="UP001642409">
    <property type="component" value="Unassembled WGS sequence"/>
</dbReference>
<dbReference type="AlphaFoldDB" id="A0AA86NR49"/>
<evidence type="ECO:0000313" key="3">
    <source>
        <dbReference type="Proteomes" id="UP001642409"/>
    </source>
</evidence>